<dbReference type="InterPro" id="IPR032378">
    <property type="entry name" value="ZC3H15/TMA46_C"/>
</dbReference>
<dbReference type="CDD" id="cd23816">
    <property type="entry name" value="RWD_RWDD1"/>
    <property type="match status" value="1"/>
</dbReference>
<protein>
    <submittedName>
        <fullName evidence="3">RWD domain-containing protein 1</fullName>
    </submittedName>
</protein>
<accession>A0A226DZ78</accession>
<dbReference type="AlphaFoldDB" id="A0A226DZ78"/>
<gene>
    <name evidence="3" type="ORF">Fcan01_14991</name>
</gene>
<keyword evidence="4" id="KW-1185">Reference proteome</keyword>
<dbReference type="SMART" id="SM00591">
    <property type="entry name" value="RWD"/>
    <property type="match status" value="1"/>
</dbReference>
<reference evidence="3 4" key="1">
    <citation type="submission" date="2015-12" db="EMBL/GenBank/DDBJ databases">
        <title>The genome of Folsomia candida.</title>
        <authorList>
            <person name="Faddeeva A."/>
            <person name="Derks M.F."/>
            <person name="Anvar Y."/>
            <person name="Smit S."/>
            <person name="Van Straalen N."/>
            <person name="Roelofs D."/>
        </authorList>
    </citation>
    <scope>NUCLEOTIDE SEQUENCE [LARGE SCALE GENOMIC DNA]</scope>
    <source>
        <strain evidence="3 4">VU population</strain>
        <tissue evidence="3">Whole body</tissue>
    </source>
</reference>
<sequence>MDYLEEQRSELEAIEAIYPIEFKLVSDSPITFMISVKSETYEEGGEEGLACTLKFVFTPKYPEQVPDIEIIDDEEEEEDNSNLEPEDILDLTEFLRQQANENVGMAVVFTIVSAAIEWLNNKWDSILKEREDEAERKRIAEEEAEHQRFEGTRVNVQSFIAWKTAFDLEREAAKKKLNIGKDKVSADSIKLTGRELFMRDKSLIDSDLKFDEDDDAGPIDESLFEDMEDLDIADSDEEN</sequence>
<dbReference type="PROSITE" id="PS50908">
    <property type="entry name" value="RWD"/>
    <property type="match status" value="1"/>
</dbReference>
<feature type="compositionally biased region" description="Acidic residues" evidence="1">
    <location>
        <begin position="210"/>
        <end position="239"/>
    </location>
</feature>
<comment type="caution">
    <text evidence="3">The sequence shown here is derived from an EMBL/GenBank/DDBJ whole genome shotgun (WGS) entry which is preliminary data.</text>
</comment>
<dbReference type="SUPFAM" id="SSF54495">
    <property type="entry name" value="UBC-like"/>
    <property type="match status" value="1"/>
</dbReference>
<dbReference type="InterPro" id="IPR040213">
    <property type="entry name" value="GIR2-like"/>
</dbReference>
<name>A0A226DZ78_FOLCA</name>
<evidence type="ECO:0000256" key="1">
    <source>
        <dbReference type="SAM" id="MobiDB-lite"/>
    </source>
</evidence>
<dbReference type="PANTHER" id="PTHR12292">
    <property type="entry name" value="RWD DOMAIN-CONTAINING PROTEIN"/>
    <property type="match status" value="1"/>
</dbReference>
<evidence type="ECO:0000313" key="4">
    <source>
        <dbReference type="Proteomes" id="UP000198287"/>
    </source>
</evidence>
<proteinExistence type="predicted"/>
<dbReference type="InterPro" id="IPR006575">
    <property type="entry name" value="RWD_dom"/>
</dbReference>
<dbReference type="InterPro" id="IPR016135">
    <property type="entry name" value="UBQ-conjugating_enzyme/RWD"/>
</dbReference>
<dbReference type="Proteomes" id="UP000198287">
    <property type="component" value="Unassembled WGS sequence"/>
</dbReference>
<dbReference type="Pfam" id="PF16543">
    <property type="entry name" value="DFRP_C"/>
    <property type="match status" value="1"/>
</dbReference>
<dbReference type="Pfam" id="PF05773">
    <property type="entry name" value="RWD"/>
    <property type="match status" value="1"/>
</dbReference>
<feature type="region of interest" description="Disordered" evidence="1">
    <location>
        <begin position="208"/>
        <end position="239"/>
    </location>
</feature>
<evidence type="ECO:0000313" key="3">
    <source>
        <dbReference type="EMBL" id="OXA50104.1"/>
    </source>
</evidence>
<dbReference type="STRING" id="158441.A0A226DZ78"/>
<dbReference type="EMBL" id="LNIX01000009">
    <property type="protein sequence ID" value="OXA50104.1"/>
    <property type="molecule type" value="Genomic_DNA"/>
</dbReference>
<evidence type="ECO:0000259" key="2">
    <source>
        <dbReference type="PROSITE" id="PS50908"/>
    </source>
</evidence>
<dbReference type="Gene3D" id="3.10.110.10">
    <property type="entry name" value="Ubiquitin Conjugating Enzyme"/>
    <property type="match status" value="1"/>
</dbReference>
<feature type="domain" description="RWD" evidence="2">
    <location>
        <begin position="9"/>
        <end position="122"/>
    </location>
</feature>
<dbReference type="OrthoDB" id="277175at2759"/>
<organism evidence="3 4">
    <name type="scientific">Folsomia candida</name>
    <name type="common">Springtail</name>
    <dbReference type="NCBI Taxonomy" id="158441"/>
    <lineage>
        <taxon>Eukaryota</taxon>
        <taxon>Metazoa</taxon>
        <taxon>Ecdysozoa</taxon>
        <taxon>Arthropoda</taxon>
        <taxon>Hexapoda</taxon>
        <taxon>Collembola</taxon>
        <taxon>Entomobryomorpha</taxon>
        <taxon>Isotomoidea</taxon>
        <taxon>Isotomidae</taxon>
        <taxon>Proisotominae</taxon>
        <taxon>Folsomia</taxon>
    </lineage>
</organism>
<dbReference type="OMA" id="QWDEHKK"/>